<feature type="domain" description="Histidine kinase" evidence="14">
    <location>
        <begin position="763"/>
        <end position="979"/>
    </location>
</feature>
<evidence type="ECO:0000256" key="8">
    <source>
        <dbReference type="ARBA" id="ARBA00022777"/>
    </source>
</evidence>
<sequence length="1171" mass="128261">MLSIWTVGTIVGCYLLALFALAFWGDKRLRDNRQHPILYSLGLGVHCTSWAFFGTTSQAAQYGWAVIPTYLGIMLTMAFAFPVVLHISRLCQQHNISSLADLISLKYQHSHLIAALITLLCFFGVVPYIALQLDAITKSINLLTDDAHTSTPWLSIYVAILLALFAIIFGTRTLNLTDKHPGLLLTIAFESVIKLVALCAIGVFVCFYLFDGVLDLVSNAASNASAREVIYADSAPWVYVSHVVLGVCSMFVLPRQFHMNFVEQNGEGELRTARWLFPLYLFGMTLFIIPIALAGKMLLPADTSSDAYVLALPLYAENIALSSFAFIGGLSATTSMVIVATLALGIMISNNVVTPLWLKARLKTSPNRSMQPNKILSIRRITVVVVLSIALWYHLNISQAAPLVKSGVIAIALLAQCMPALMFGLYWPKSNKAAAICALLVGFTCWAAFLLYPSLLSSYYFNPAPTDQALGLGFAFSLLANCLTFITVALITSRRGMKPNDTLLTNHDTPRLLVKVRDLIALTERVLESATHSQLVKQLSVDVNRAASSGYASQALIDRVNKLLAAQVGAPSARILLGAIADTGSDSFPELVDWVEEASQSFQFNHEVLQSSVQNIEQGISVLDDKLQLLAWNERYVELFAYPKGFLKAGMAITDILSYNANRGLFSPSSIEKRVSYMLEGTRHKHIRKQPDGKVIELNGAPLPGGGYVTTYSDITEYIAIQKELESAKEDLEARVAQRTAELEEAKQRADKANESKTKFLAAAGHDLMQPFNAATLFASMLSKKTQGSELATLSEGVVNSLDNAQSLLSMLLDMTKLDAGVLTPQKTEFPVSDMLSSLVQEFSVIAKQKGIELRYVPTKVTVYSDKVLLRRVLQNLLSNAVRYTAKGRILVGVRRTRITNTEQVIKLCVYDTGLGIADHQQHEIFSEFHQLESNNKGEGIGLGLTIVDKICRLLGHEVGLTSSPNKGSCFSVAVSRAFQNEASIPTAHISNTNHVDSPFNKSVLTKNSASAPNNSVSVKKSALDSRFRPVSSHSHQMPSLDSANKNNNAFLKDTRFLLVENDEQVANAMCTLLRDWGGRTTLIAGGAEVSSISQEHFDVLVADYHLNYGETGFDVAAILSENNVSFALKILVTANRSNDIREEAAEQQFSYLPKPLKPAALKRLLKQSLV</sequence>
<dbReference type="Pfam" id="PF00512">
    <property type="entry name" value="HisKA"/>
    <property type="match status" value="1"/>
</dbReference>
<dbReference type="PROSITE" id="PS50283">
    <property type="entry name" value="NA_SOLUT_SYMP_3"/>
    <property type="match status" value="1"/>
</dbReference>
<dbReference type="Pfam" id="PF12860">
    <property type="entry name" value="PAS_7"/>
    <property type="match status" value="1"/>
</dbReference>
<dbReference type="GO" id="GO:0005886">
    <property type="term" value="C:plasma membrane"/>
    <property type="evidence" value="ECO:0007669"/>
    <property type="project" value="TreeGrafter"/>
</dbReference>
<keyword evidence="5 11" id="KW-0597">Phosphoprotein</keyword>
<dbReference type="SMART" id="SM00388">
    <property type="entry name" value="HisKA"/>
    <property type="match status" value="1"/>
</dbReference>
<evidence type="ECO:0000256" key="4">
    <source>
        <dbReference type="ARBA" id="ARBA00012438"/>
    </source>
</evidence>
<dbReference type="PANTHER" id="PTHR43047">
    <property type="entry name" value="TWO-COMPONENT HISTIDINE PROTEIN KINASE"/>
    <property type="match status" value="1"/>
</dbReference>
<feature type="modified residue" description="4-aspartylphosphate" evidence="11">
    <location>
        <position position="1104"/>
    </location>
</feature>
<reference evidence="16 17" key="1">
    <citation type="submission" date="2015-12" db="EMBL/GenBank/DDBJ databases">
        <authorList>
            <person name="Shamseldin A."/>
            <person name="Moawad H."/>
            <person name="Abd El-Rahim W.M."/>
            <person name="Sadowsky M.J."/>
        </authorList>
    </citation>
    <scope>NUCLEOTIDE SEQUENCE [LARGE SCALE GENOMIC DNA]</scope>
    <source>
        <strain evidence="16 17">D7</strain>
    </source>
</reference>
<evidence type="ECO:0000259" key="14">
    <source>
        <dbReference type="PROSITE" id="PS50109"/>
    </source>
</evidence>
<dbReference type="Gene3D" id="1.20.1730.10">
    <property type="entry name" value="Sodium/glucose cotransporter"/>
    <property type="match status" value="1"/>
</dbReference>
<dbReference type="PRINTS" id="PR00344">
    <property type="entry name" value="BCTRLSENSOR"/>
</dbReference>
<dbReference type="CDD" id="cd00082">
    <property type="entry name" value="HisKA"/>
    <property type="match status" value="1"/>
</dbReference>
<organism evidence="16 17">
    <name type="scientific">Alteromonas macleodii</name>
    <name type="common">Pseudoalteromonas macleodii</name>
    <dbReference type="NCBI Taxonomy" id="28108"/>
    <lineage>
        <taxon>Bacteria</taxon>
        <taxon>Pseudomonadati</taxon>
        <taxon>Pseudomonadota</taxon>
        <taxon>Gammaproteobacteria</taxon>
        <taxon>Alteromonadales</taxon>
        <taxon>Alteromonadaceae</taxon>
        <taxon>Alteromonas/Salinimonas group</taxon>
        <taxon>Alteromonas</taxon>
    </lineage>
</organism>
<dbReference type="SUPFAM" id="SSF52172">
    <property type="entry name" value="CheY-like"/>
    <property type="match status" value="1"/>
</dbReference>
<keyword evidence="10 13" id="KW-0472">Membrane</keyword>
<dbReference type="InterPro" id="IPR038377">
    <property type="entry name" value="Na/Glc_symporter_sf"/>
</dbReference>
<dbReference type="FunFam" id="3.30.565.10:FF:000049">
    <property type="entry name" value="Two-component sensor histidine kinase"/>
    <property type="match status" value="1"/>
</dbReference>
<feature type="transmembrane region" description="Helical" evidence="13">
    <location>
        <begin position="378"/>
        <end position="395"/>
    </location>
</feature>
<feature type="transmembrane region" description="Helical" evidence="13">
    <location>
        <begin position="183"/>
        <end position="210"/>
    </location>
</feature>
<feature type="transmembrane region" description="Helical" evidence="13">
    <location>
        <begin position="407"/>
        <end position="426"/>
    </location>
</feature>
<name>A0A126PYZ6_ALTMA</name>
<dbReference type="InterPro" id="IPR003594">
    <property type="entry name" value="HATPase_dom"/>
</dbReference>
<dbReference type="Gene3D" id="3.40.50.2300">
    <property type="match status" value="1"/>
</dbReference>
<evidence type="ECO:0000256" key="5">
    <source>
        <dbReference type="ARBA" id="ARBA00022553"/>
    </source>
</evidence>
<dbReference type="SMART" id="SM00387">
    <property type="entry name" value="HATPase_c"/>
    <property type="match status" value="1"/>
</dbReference>
<feature type="transmembrane region" description="Helical" evidence="13">
    <location>
        <begin position="67"/>
        <end position="91"/>
    </location>
</feature>
<feature type="transmembrane region" description="Helical" evidence="13">
    <location>
        <begin position="112"/>
        <end position="131"/>
    </location>
</feature>
<evidence type="ECO:0000256" key="12">
    <source>
        <dbReference type="SAM" id="Coils"/>
    </source>
</evidence>
<dbReference type="InterPro" id="IPR004358">
    <property type="entry name" value="Sig_transdc_His_kin-like_C"/>
</dbReference>
<dbReference type="CDD" id="cd00156">
    <property type="entry name" value="REC"/>
    <property type="match status" value="1"/>
</dbReference>
<dbReference type="Gene3D" id="1.10.287.130">
    <property type="match status" value="1"/>
</dbReference>
<comment type="subcellular location">
    <subcellularLocation>
        <location evidence="2">Membrane</location>
        <topology evidence="2">Multi-pass membrane protein</topology>
    </subcellularLocation>
</comment>
<dbReference type="GO" id="GO:0000155">
    <property type="term" value="F:phosphorelay sensor kinase activity"/>
    <property type="evidence" value="ECO:0007669"/>
    <property type="project" value="InterPro"/>
</dbReference>
<evidence type="ECO:0000313" key="17">
    <source>
        <dbReference type="Proteomes" id="UP000063991"/>
    </source>
</evidence>
<dbReference type="RefSeq" id="WP_061094679.1">
    <property type="nucleotide sequence ID" value="NZ_CP014323.1"/>
</dbReference>
<evidence type="ECO:0000256" key="3">
    <source>
        <dbReference type="ARBA" id="ARBA00006434"/>
    </source>
</evidence>
<dbReference type="InterPro" id="IPR036890">
    <property type="entry name" value="HATPase_C_sf"/>
</dbReference>
<dbReference type="InterPro" id="IPR005467">
    <property type="entry name" value="His_kinase_dom"/>
</dbReference>
<protein>
    <recommendedName>
        <fullName evidence="4">histidine kinase</fullName>
        <ecNumber evidence="4">2.7.13.3</ecNumber>
    </recommendedName>
</protein>
<dbReference type="Pfam" id="PF00474">
    <property type="entry name" value="SSF"/>
    <property type="match status" value="1"/>
</dbReference>
<dbReference type="PROSITE" id="PS50109">
    <property type="entry name" value="HIS_KIN"/>
    <property type="match status" value="1"/>
</dbReference>
<evidence type="ECO:0000256" key="1">
    <source>
        <dbReference type="ARBA" id="ARBA00000085"/>
    </source>
</evidence>
<feature type="transmembrane region" description="Helical" evidence="13">
    <location>
        <begin position="275"/>
        <end position="295"/>
    </location>
</feature>
<evidence type="ECO:0000256" key="11">
    <source>
        <dbReference type="PROSITE-ProRule" id="PRU00169"/>
    </source>
</evidence>
<evidence type="ECO:0000256" key="2">
    <source>
        <dbReference type="ARBA" id="ARBA00004141"/>
    </source>
</evidence>
<evidence type="ECO:0000256" key="6">
    <source>
        <dbReference type="ARBA" id="ARBA00022679"/>
    </source>
</evidence>
<comment type="catalytic activity">
    <reaction evidence="1">
        <text>ATP + protein L-histidine = ADP + protein N-phospho-L-histidine.</text>
        <dbReference type="EC" id="2.7.13.3"/>
    </reaction>
</comment>
<dbReference type="AlphaFoldDB" id="A0A126PYZ6"/>
<evidence type="ECO:0000256" key="13">
    <source>
        <dbReference type="SAM" id="Phobius"/>
    </source>
</evidence>
<dbReference type="SUPFAM" id="SSF55874">
    <property type="entry name" value="ATPase domain of HSP90 chaperone/DNA topoisomerase II/histidine kinase"/>
    <property type="match status" value="1"/>
</dbReference>
<feature type="coiled-coil region" evidence="12">
    <location>
        <begin position="715"/>
        <end position="763"/>
    </location>
</feature>
<feature type="domain" description="Response regulatory" evidence="15">
    <location>
        <begin position="1056"/>
        <end position="1170"/>
    </location>
</feature>
<keyword evidence="9 13" id="KW-1133">Transmembrane helix</keyword>
<feature type="transmembrane region" description="Helical" evidence="13">
    <location>
        <begin position="6"/>
        <end position="25"/>
    </location>
</feature>
<feature type="transmembrane region" description="Helical" evidence="13">
    <location>
        <begin position="151"/>
        <end position="171"/>
    </location>
</feature>
<feature type="transmembrane region" description="Helical" evidence="13">
    <location>
        <begin position="433"/>
        <end position="452"/>
    </location>
</feature>
<dbReference type="InterPro" id="IPR001789">
    <property type="entry name" value="Sig_transdc_resp-reg_receiver"/>
</dbReference>
<gene>
    <name evidence="16" type="ORF">AVL55_07405</name>
</gene>
<evidence type="ECO:0000256" key="9">
    <source>
        <dbReference type="ARBA" id="ARBA00022989"/>
    </source>
</evidence>
<keyword evidence="7 13" id="KW-0812">Transmembrane</keyword>
<dbReference type="Proteomes" id="UP000063991">
    <property type="component" value="Chromosome"/>
</dbReference>
<feature type="transmembrane region" description="Helical" evidence="13">
    <location>
        <begin position="336"/>
        <end position="358"/>
    </location>
</feature>
<proteinExistence type="inferred from homology"/>
<dbReference type="PANTHER" id="PTHR43047:SF9">
    <property type="entry name" value="HISTIDINE KINASE"/>
    <property type="match status" value="1"/>
</dbReference>
<dbReference type="InterPro" id="IPR011006">
    <property type="entry name" value="CheY-like_superfamily"/>
</dbReference>
<dbReference type="SMART" id="SM00448">
    <property type="entry name" value="REC"/>
    <property type="match status" value="1"/>
</dbReference>
<keyword evidence="12" id="KW-0175">Coiled coil</keyword>
<dbReference type="Pfam" id="PF02518">
    <property type="entry name" value="HATPase_c"/>
    <property type="match status" value="1"/>
</dbReference>
<dbReference type="PROSITE" id="PS50110">
    <property type="entry name" value="RESPONSE_REGULATORY"/>
    <property type="match status" value="1"/>
</dbReference>
<accession>A0A126PYZ6</accession>
<dbReference type="SUPFAM" id="SSF47384">
    <property type="entry name" value="Homodimeric domain of signal transducing histidine kinase"/>
    <property type="match status" value="1"/>
</dbReference>
<evidence type="ECO:0000259" key="15">
    <source>
        <dbReference type="PROSITE" id="PS50110"/>
    </source>
</evidence>
<feature type="transmembrane region" description="Helical" evidence="13">
    <location>
        <begin position="472"/>
        <end position="491"/>
    </location>
</feature>
<dbReference type="InterPro" id="IPR003661">
    <property type="entry name" value="HisK_dim/P_dom"/>
</dbReference>
<evidence type="ECO:0000313" key="16">
    <source>
        <dbReference type="EMBL" id="AMJ98000.1"/>
    </source>
</evidence>
<keyword evidence="6" id="KW-0808">Transferase</keyword>
<dbReference type="EMBL" id="CP014323">
    <property type="protein sequence ID" value="AMJ98000.1"/>
    <property type="molecule type" value="Genomic_DNA"/>
</dbReference>
<dbReference type="GO" id="GO:0009927">
    <property type="term" value="F:histidine phosphotransfer kinase activity"/>
    <property type="evidence" value="ECO:0007669"/>
    <property type="project" value="TreeGrafter"/>
</dbReference>
<dbReference type="Gene3D" id="3.30.450.20">
    <property type="entry name" value="PAS domain"/>
    <property type="match status" value="1"/>
</dbReference>
<evidence type="ECO:0000256" key="7">
    <source>
        <dbReference type="ARBA" id="ARBA00022692"/>
    </source>
</evidence>
<dbReference type="EC" id="2.7.13.3" evidence="4"/>
<dbReference type="InterPro" id="IPR001734">
    <property type="entry name" value="Na/solute_symporter"/>
</dbReference>
<dbReference type="GO" id="GO:0022857">
    <property type="term" value="F:transmembrane transporter activity"/>
    <property type="evidence" value="ECO:0007669"/>
    <property type="project" value="InterPro"/>
</dbReference>
<dbReference type="InterPro" id="IPR036097">
    <property type="entry name" value="HisK_dim/P_sf"/>
</dbReference>
<dbReference type="CDD" id="cd10322">
    <property type="entry name" value="SLC5sbd"/>
    <property type="match status" value="1"/>
</dbReference>
<feature type="transmembrane region" description="Helical" evidence="13">
    <location>
        <begin position="37"/>
        <end position="55"/>
    </location>
</feature>
<evidence type="ECO:0000256" key="10">
    <source>
        <dbReference type="ARBA" id="ARBA00023136"/>
    </source>
</evidence>
<dbReference type="OrthoDB" id="9764438at2"/>
<comment type="similarity">
    <text evidence="3">Belongs to the sodium:solute symporter (SSF) (TC 2.A.21) family.</text>
</comment>
<keyword evidence="8 16" id="KW-0418">Kinase</keyword>
<feature type="transmembrane region" description="Helical" evidence="13">
    <location>
        <begin position="307"/>
        <end position="330"/>
    </location>
</feature>
<dbReference type="Gene3D" id="3.30.565.10">
    <property type="entry name" value="Histidine kinase-like ATPase, C-terminal domain"/>
    <property type="match status" value="1"/>
</dbReference>